<evidence type="ECO:0000313" key="2">
    <source>
        <dbReference type="Proteomes" id="UP001232148"/>
    </source>
</evidence>
<evidence type="ECO:0000313" key="1">
    <source>
        <dbReference type="EMBL" id="KAK2032045.1"/>
    </source>
</evidence>
<organism evidence="1 2">
    <name type="scientific">Colletotrichum zoysiae</name>
    <dbReference type="NCBI Taxonomy" id="1216348"/>
    <lineage>
        <taxon>Eukaryota</taxon>
        <taxon>Fungi</taxon>
        <taxon>Dikarya</taxon>
        <taxon>Ascomycota</taxon>
        <taxon>Pezizomycotina</taxon>
        <taxon>Sordariomycetes</taxon>
        <taxon>Hypocreomycetidae</taxon>
        <taxon>Glomerellales</taxon>
        <taxon>Glomerellaceae</taxon>
        <taxon>Colletotrichum</taxon>
        <taxon>Colletotrichum graminicola species complex</taxon>
    </lineage>
</organism>
<dbReference type="EMBL" id="MU842834">
    <property type="protein sequence ID" value="KAK2032045.1"/>
    <property type="molecule type" value="Genomic_DNA"/>
</dbReference>
<reference evidence="1" key="1">
    <citation type="submission" date="2021-06" db="EMBL/GenBank/DDBJ databases">
        <title>Comparative genomics, transcriptomics and evolutionary studies reveal genomic signatures of adaptation to plant cell wall in hemibiotrophic fungi.</title>
        <authorList>
            <consortium name="DOE Joint Genome Institute"/>
            <person name="Baroncelli R."/>
            <person name="Diaz J.F."/>
            <person name="Benocci T."/>
            <person name="Peng M."/>
            <person name="Battaglia E."/>
            <person name="Haridas S."/>
            <person name="Andreopoulos W."/>
            <person name="Labutti K."/>
            <person name="Pangilinan J."/>
            <person name="Floch G.L."/>
            <person name="Makela M.R."/>
            <person name="Henrissat B."/>
            <person name="Grigoriev I.V."/>
            <person name="Crouch J.A."/>
            <person name="De Vries R.P."/>
            <person name="Sukno S.A."/>
            <person name="Thon M.R."/>
        </authorList>
    </citation>
    <scope>NUCLEOTIDE SEQUENCE</scope>
    <source>
        <strain evidence="1">MAFF235873</strain>
    </source>
</reference>
<keyword evidence="2" id="KW-1185">Reference proteome</keyword>
<protein>
    <submittedName>
        <fullName evidence="1">Uncharacterized protein</fullName>
    </submittedName>
</protein>
<comment type="caution">
    <text evidence="1">The sequence shown here is derived from an EMBL/GenBank/DDBJ whole genome shotgun (WGS) entry which is preliminary data.</text>
</comment>
<accession>A0AAD9HMX1</accession>
<proteinExistence type="predicted"/>
<name>A0AAD9HMX1_9PEZI</name>
<dbReference type="Proteomes" id="UP001232148">
    <property type="component" value="Unassembled WGS sequence"/>
</dbReference>
<dbReference type="AlphaFoldDB" id="A0AAD9HMX1"/>
<sequence length="89" mass="9879">MAFPKCRESCSDSVQSRHCWLLACLAPTLNFPPVGSRVLPENPGNFNHDLESWCSDENLGCVAATRFLSSCVRVHFATPMMPLITKQNP</sequence>
<gene>
    <name evidence="1" type="ORF">LX32DRAFT_636636</name>
</gene>